<name>A0A1C3UZS4_9HYPH</name>
<dbReference type="SUPFAM" id="SSF51126">
    <property type="entry name" value="Pectin lyase-like"/>
    <property type="match status" value="1"/>
</dbReference>
<dbReference type="SMART" id="SM00912">
    <property type="entry name" value="Haemagg_act"/>
    <property type="match status" value="1"/>
</dbReference>
<dbReference type="RefSeq" id="WP_092846141.1">
    <property type="nucleotide sequence ID" value="NZ_FMAH01000007.1"/>
</dbReference>
<reference evidence="7" key="1">
    <citation type="submission" date="2016-08" db="EMBL/GenBank/DDBJ databases">
        <authorList>
            <person name="Varghese N."/>
            <person name="Submissions Spin"/>
        </authorList>
    </citation>
    <scope>NUCLEOTIDE SEQUENCE [LARGE SCALE GENOMIC DNA]</scope>
    <source>
        <strain evidence="7">HAMBI 2971</strain>
    </source>
</reference>
<dbReference type="InterPro" id="IPR012334">
    <property type="entry name" value="Pectin_lyas_fold"/>
</dbReference>
<evidence type="ECO:0000256" key="3">
    <source>
        <dbReference type="ARBA" id="ARBA00022729"/>
    </source>
</evidence>
<evidence type="ECO:0000256" key="2">
    <source>
        <dbReference type="ARBA" id="ARBA00022525"/>
    </source>
</evidence>
<organism evidence="6 7">
    <name type="scientific">Rhizobium miluonense</name>
    <dbReference type="NCBI Taxonomy" id="411945"/>
    <lineage>
        <taxon>Bacteria</taxon>
        <taxon>Pseudomonadati</taxon>
        <taxon>Pseudomonadota</taxon>
        <taxon>Alphaproteobacteria</taxon>
        <taxon>Hyphomicrobiales</taxon>
        <taxon>Rhizobiaceae</taxon>
        <taxon>Rhizobium/Agrobacterium group</taxon>
        <taxon>Rhizobium</taxon>
    </lineage>
</organism>
<evidence type="ECO:0000256" key="1">
    <source>
        <dbReference type="ARBA" id="ARBA00004613"/>
    </source>
</evidence>
<dbReference type="NCBIfam" id="TIGR01901">
    <property type="entry name" value="adhes_NPXG"/>
    <property type="match status" value="1"/>
</dbReference>
<evidence type="ECO:0000313" key="7">
    <source>
        <dbReference type="Proteomes" id="UP000199435"/>
    </source>
</evidence>
<feature type="chain" id="PRO_5008683689" evidence="4">
    <location>
        <begin position="37"/>
        <end position="2542"/>
    </location>
</feature>
<accession>A0A1C3UZS4</accession>
<dbReference type="STRING" id="411945.GA0061102_100765"/>
<keyword evidence="3 4" id="KW-0732">Signal</keyword>
<proteinExistence type="predicted"/>
<dbReference type="Gene3D" id="3.30.160.710">
    <property type="match status" value="8"/>
</dbReference>
<dbReference type="Pfam" id="PF18676">
    <property type="entry name" value="MBG_2"/>
    <property type="match status" value="11"/>
</dbReference>
<dbReference type="Gene3D" id="2.160.20.10">
    <property type="entry name" value="Single-stranded right-handed beta-helix, Pectin lyase-like"/>
    <property type="match status" value="1"/>
</dbReference>
<evidence type="ECO:0000259" key="5">
    <source>
        <dbReference type="SMART" id="SM00912"/>
    </source>
</evidence>
<evidence type="ECO:0000313" key="6">
    <source>
        <dbReference type="EMBL" id="SCB20925.1"/>
    </source>
</evidence>
<dbReference type="InterPro" id="IPR008638">
    <property type="entry name" value="FhaB/CdiA-like_TPS"/>
</dbReference>
<feature type="domain" description="Filamentous haemagglutinin FhaB/tRNA nuclease CdiA-like TPS" evidence="5">
    <location>
        <begin position="36"/>
        <end position="149"/>
    </location>
</feature>
<comment type="subcellular location">
    <subcellularLocation>
        <location evidence="1">Secreted</location>
    </subcellularLocation>
</comment>
<dbReference type="PANTHER" id="PTHR12338">
    <property type="entry name" value="AUTOTRANSPORTER"/>
    <property type="match status" value="1"/>
</dbReference>
<dbReference type="PANTHER" id="PTHR12338:SF8">
    <property type="entry name" value="HEME_HEMOPEXIN-BINDING PROTEIN"/>
    <property type="match status" value="1"/>
</dbReference>
<dbReference type="Pfam" id="PF05860">
    <property type="entry name" value="TPS"/>
    <property type="match status" value="1"/>
</dbReference>
<dbReference type="EMBL" id="FMAH01000007">
    <property type="protein sequence ID" value="SCB20925.1"/>
    <property type="molecule type" value="Genomic_DNA"/>
</dbReference>
<gene>
    <name evidence="6" type="ORF">GA0061102_100765</name>
</gene>
<evidence type="ECO:0000256" key="4">
    <source>
        <dbReference type="SAM" id="SignalP"/>
    </source>
</evidence>
<dbReference type="InterPro" id="IPR050909">
    <property type="entry name" value="Bact_Autotransporter_VF"/>
</dbReference>
<dbReference type="OrthoDB" id="1776524at2"/>
<keyword evidence="2" id="KW-0964">Secreted</keyword>
<dbReference type="Gene3D" id="2.160.20.110">
    <property type="match status" value="4"/>
</dbReference>
<protein>
    <submittedName>
        <fullName evidence="6">Filamentous hemagglutinin family N-terminal domain-containing protein</fullName>
    </submittedName>
</protein>
<sequence length="2542" mass="251111">MSARVFSKSARGFRSGLFQAGLLASTALVHSTAVLAQSLPTGGQVAAGSATIGTPSAGALTINQTSGSVVVNWQSFDVGKGNRVTFVQPDANAAILNRVTGETSSTIAGQINANGQVYLINPNGIAITKTGTIKAGAFVASTLGISDDDFMAGKRSFTGNGASAPVTNAGAITINRGGYMALIGGTVANSGVITVPMGKAALGSGEQATLDLSGDGFLQVAVPTKAGGSGALVENSGKISARGGTVQLTAAAAKDMARQAVNMSGTIEARGVSGRSGDIVLSGGDGEVAVTGKIDASSRHGSGGKVQVTGRKITLAGAKINASGKTGGGTVNVGGERQGKGTLQHAETLTVDADTVIRADAITTGHGGNVVLWSDDLTGFAGTITARGGALSGNGGEVEVSGKALLSYAGLTDLTAAHGSVGNLLLDPYNVTISTATDSNSSGFTASGNDSVINVNTLTNALQTANVTVTTGSSGAQDGNITVTAPIAWNSSATLTLSAANNININAAIGAAAGGLTLASGGTISAPAAVSVARFNLTSGNWVQNAAVLPNFATASFMIGGGSFLRVTGGDGSSTSPYLLQDVYGLQGIGSLSSYLNASWALTRDIDASGTATWNGGSGFSPIGVDASWTILNDHNGYNAAFDGRSHTITGLAINRPNMNAAGLFGYIGSNGSVTGLGLVDASVSARTYIGALAGQNYGAISQTYATGTISSSGWYAGGLTGLNKGEISQAYTTSRVSGNGVYFGGLVGYNDGTITQAYATGNVSSSSFVGGLTGYNNGAISQAYATGSISGSNFVGGLTGDSYGDISQACATGAVSGSGLSVGGFAGRNLGTITASYFDTGTSGQSSGVGTNSGSAGVTGLTTAQARSASSYSSWNFSTDWYQSGDLRPIGRWEAAAPDADGGATISNLHQLVLAGANLAGRYKLAGDIDASATSGANTAGIFSTSGWVPIGNGSAAFTGSFDSAGHTISGLTINNPSTDYVGLFGMIGQGGSVTNLGLLGASVTGSNYVGSLAGDNLGTISQAYASGSVVANGHIVGGLVGQNDGTIRQAYATTSVSGSNFVGANSSFSTISQAYAAGSVAGNSAGGLVGYNAGTISETWASGSVSGDHYVGGLVGSTIGGTITASYFDMGTTGQPYGVSYTPSTAGVTGLTTTQARSASSYFGWDFANVWYQSSDLRPILRSEAATADLNGIISISNLHQLVLAGANLAGGYKLAGNIDASATSGANAADIFSTSGWVPIGTYGTTFTGSLDGAGHTITGLTINRPSTDFVGLFGYIGSTGSVTNLSLVGASVSGFGYVGTLAGRNDGTISRASATGSVWSNDEDHGAGGLVGINQGAISQAWAEASVSGYTAGGLVGGNAGTISQAYVSAAGSVTAGDRAGGLVGINDGIISQSYSAGSVSGSFYVGGLAAINGGTISQAYATGSASGSGYYVGGLVAFNGGAINQTYATGAALSTYWNANLGNLVAINAPSGTITASISIDSDGGAPPDSTAFNARATALGWDLASVWAPAGSGSYARLYGASDVIAVKATSSRVYGDAGGTQISTYYGVKPGDFVTTPATVVSSADGTSGVGNYGATVSNTAVTSAGGRTYSFVYLPGTETVTARPITVTADAQSKAYGDANPALTYTVGGAGLVNNDALSGSQVTTAGQYSNVGSYAISQGTLAASSNYALTYVGDNLTVNPRALTVTADARSKTYGDANPTLTYTVGGAGLVNNDMLTGSLSTSAAQYSNVGAYTISQGTLAASGNYALTYVAADLTVNPRALTVTADALSKAYGDTNPALTYNITSGSLVNSDTLSGSLSTAAGQYSNVGSYGITLGSLGNANYAITYNGADLTINPRALTVTADARSKAYGDTNPTLTYASSGLVNNDTLSGSLSTSAGQYSNVGGYGITLGSLGNANYAITYHGADLTITPRALTVTADALSKAYGDANPTLTYTVGGAGLVNNDMLSGSLSTTAGQYSNVGAYAIAQGSLANANYAITYTGANLTVNPRALTVTADALSKAYGDANPTLTYTVGGAGLVNNDVLSGSLSTAAALYSNVGAYAITQGSLANTNYAITFTGADLTINKRAITVAANNQSRAYGDANPALSYTIGGAGLVNNDSLTGSLATVATAASGIGVYAISQRTLAASGNYDLSFTVADLTINKRAITVAANNQNRAYGDANPALSYTIGGAGLVNNDSLTGGLTTLATAASDVGIYAISQGTLAASGNYDLSFTAADLTISKRAITVAANNASRAYGDANPALSYTIGGAGLVNNDSLAGGLTTAATATSNVGNHAITQGSLAASGNYDLTFVDGNLLITPRALTVAASNASRIYGDANPVFGYTVSGLINGDTLTGSLASSAATGSGIGTYAIGLGTLGNANYAIGYTGSNLTVTPRAITVTANNASRFSGVANPLFTYTIGAAGLVNGDRLFGQLATAADRVSGPGSYAISQGTLTASANYDLSFIGGVLTVTATSPTTELASINTPRSFAPDTPPLPPVQGQDGVPTFAGDGTGNDGSPYIVDPRFDGTVVCLGDGAACVVQPAP</sequence>
<dbReference type="Proteomes" id="UP000199435">
    <property type="component" value="Unassembled WGS sequence"/>
</dbReference>
<dbReference type="GO" id="GO:0005576">
    <property type="term" value="C:extracellular region"/>
    <property type="evidence" value="ECO:0007669"/>
    <property type="project" value="UniProtKB-SubCell"/>
</dbReference>
<feature type="signal peptide" evidence="4">
    <location>
        <begin position="1"/>
        <end position="36"/>
    </location>
</feature>
<dbReference type="InterPro" id="IPR041286">
    <property type="entry name" value="MBG_2"/>
</dbReference>
<dbReference type="InterPro" id="IPR011050">
    <property type="entry name" value="Pectin_lyase_fold/virulence"/>
</dbReference>
<keyword evidence="7" id="KW-1185">Reference proteome</keyword>